<evidence type="ECO:0000313" key="3">
    <source>
        <dbReference type="Proteomes" id="UP001632037"/>
    </source>
</evidence>
<evidence type="ECO:0000313" key="2">
    <source>
        <dbReference type="EMBL" id="KAL3658117.1"/>
    </source>
</evidence>
<feature type="compositionally biased region" description="Polar residues" evidence="1">
    <location>
        <begin position="42"/>
        <end position="60"/>
    </location>
</feature>
<keyword evidence="3" id="KW-1185">Reference proteome</keyword>
<comment type="caution">
    <text evidence="2">The sequence shown here is derived from an EMBL/GenBank/DDBJ whole genome shotgun (WGS) entry which is preliminary data.</text>
</comment>
<protein>
    <submittedName>
        <fullName evidence="2">Uncharacterized protein</fullName>
    </submittedName>
</protein>
<dbReference type="AlphaFoldDB" id="A0ABD3EWN9"/>
<dbReference type="Proteomes" id="UP001632037">
    <property type="component" value="Unassembled WGS sequence"/>
</dbReference>
<reference evidence="2 3" key="1">
    <citation type="submission" date="2024-09" db="EMBL/GenBank/DDBJ databases">
        <title>Genome sequencing and assembly of Phytophthora oleae, isolate VK10A, causative agent of rot of olive drupes.</title>
        <authorList>
            <person name="Conti Taguali S."/>
            <person name="Riolo M."/>
            <person name="La Spada F."/>
            <person name="Cacciola S.O."/>
            <person name="Dionisio G."/>
        </authorList>
    </citation>
    <scope>NUCLEOTIDE SEQUENCE [LARGE SCALE GENOMIC DNA]</scope>
    <source>
        <strain evidence="2 3">VK10A</strain>
    </source>
</reference>
<sequence>MKERGAIGSLEGQALQAKDIRPRSRSSDKSVKSLKEKDTGRQKQQQQTAKKNGPQVQSVKKNLPVEAENFGHLPPPAPMTAKKEAVPTKTGLRRTRSNKRHPQLPRKILHR</sequence>
<feature type="region of interest" description="Disordered" evidence="1">
    <location>
        <begin position="1"/>
        <end position="111"/>
    </location>
</feature>
<feature type="compositionally biased region" description="Basic residues" evidence="1">
    <location>
        <begin position="91"/>
        <end position="111"/>
    </location>
</feature>
<gene>
    <name evidence="2" type="ORF">V7S43_016960</name>
</gene>
<feature type="compositionally biased region" description="Basic and acidic residues" evidence="1">
    <location>
        <begin position="18"/>
        <end position="41"/>
    </location>
</feature>
<organism evidence="2 3">
    <name type="scientific">Phytophthora oleae</name>
    <dbReference type="NCBI Taxonomy" id="2107226"/>
    <lineage>
        <taxon>Eukaryota</taxon>
        <taxon>Sar</taxon>
        <taxon>Stramenopiles</taxon>
        <taxon>Oomycota</taxon>
        <taxon>Peronosporomycetes</taxon>
        <taxon>Peronosporales</taxon>
        <taxon>Peronosporaceae</taxon>
        <taxon>Phytophthora</taxon>
    </lineage>
</organism>
<accession>A0ABD3EWN9</accession>
<name>A0ABD3EWN9_9STRA</name>
<evidence type="ECO:0000256" key="1">
    <source>
        <dbReference type="SAM" id="MobiDB-lite"/>
    </source>
</evidence>
<proteinExistence type="predicted"/>
<dbReference type="EMBL" id="JBIMZQ010000057">
    <property type="protein sequence ID" value="KAL3658117.1"/>
    <property type="molecule type" value="Genomic_DNA"/>
</dbReference>